<evidence type="ECO:0000313" key="2">
    <source>
        <dbReference type="EMBL" id="CZR51475.1"/>
    </source>
</evidence>
<keyword evidence="3" id="KW-1185">Reference proteome</keyword>
<gene>
    <name evidence="2" type="ORF">PAC_01351</name>
</gene>
<keyword evidence="1" id="KW-0732">Signal</keyword>
<feature type="chain" id="PRO_5009875144" evidence="1">
    <location>
        <begin position="21"/>
        <end position="185"/>
    </location>
</feature>
<protein>
    <submittedName>
        <fullName evidence="2">Uncharacterized protein</fullName>
    </submittedName>
</protein>
<dbReference type="Proteomes" id="UP000184330">
    <property type="component" value="Unassembled WGS sequence"/>
</dbReference>
<sequence>MRATLTTILTLATCAAAALAYVADVFSCIEPAAHCCRSVSTTGIGVNCYPAKPTNLYTMLNITEDAISLPANGYQYASACFNIPHWKDYPGVSQVPKSTSMTSDLKTFDCLPPEEGVMTYNSATDEITLHNRGWYSKDGSYAKDGSSDAIPAGTYKIKAAWLREAKSSGYDLDVFDIDEDYDLYE</sequence>
<proteinExistence type="predicted"/>
<evidence type="ECO:0000256" key="1">
    <source>
        <dbReference type="SAM" id="SignalP"/>
    </source>
</evidence>
<accession>A0A1L7WFE5</accession>
<dbReference type="AlphaFoldDB" id="A0A1L7WFE5"/>
<reference evidence="2 3" key="1">
    <citation type="submission" date="2016-03" db="EMBL/GenBank/DDBJ databases">
        <authorList>
            <person name="Ploux O."/>
        </authorList>
    </citation>
    <scope>NUCLEOTIDE SEQUENCE [LARGE SCALE GENOMIC DNA]</scope>
    <source>
        <strain evidence="2 3">UAMH 11012</strain>
    </source>
</reference>
<dbReference type="EMBL" id="FJOG01000002">
    <property type="protein sequence ID" value="CZR51475.1"/>
    <property type="molecule type" value="Genomic_DNA"/>
</dbReference>
<organism evidence="2 3">
    <name type="scientific">Phialocephala subalpina</name>
    <dbReference type="NCBI Taxonomy" id="576137"/>
    <lineage>
        <taxon>Eukaryota</taxon>
        <taxon>Fungi</taxon>
        <taxon>Dikarya</taxon>
        <taxon>Ascomycota</taxon>
        <taxon>Pezizomycotina</taxon>
        <taxon>Leotiomycetes</taxon>
        <taxon>Helotiales</taxon>
        <taxon>Mollisiaceae</taxon>
        <taxon>Phialocephala</taxon>
        <taxon>Phialocephala fortinii species complex</taxon>
    </lineage>
</organism>
<evidence type="ECO:0000313" key="3">
    <source>
        <dbReference type="Proteomes" id="UP000184330"/>
    </source>
</evidence>
<name>A0A1L7WFE5_9HELO</name>
<dbReference type="OrthoDB" id="3563163at2759"/>
<feature type="signal peptide" evidence="1">
    <location>
        <begin position="1"/>
        <end position="20"/>
    </location>
</feature>